<dbReference type="RefSeq" id="XP_040713537.1">
    <property type="nucleotide sequence ID" value="XM_040862747.1"/>
</dbReference>
<name>A0A1Y2DQD3_9PEZI</name>
<protein>
    <submittedName>
        <fullName evidence="1">Uncharacterized protein</fullName>
    </submittedName>
</protein>
<dbReference type="EMBL" id="MCFJ01000010">
    <property type="protein sequence ID" value="ORY61460.1"/>
    <property type="molecule type" value="Genomic_DNA"/>
</dbReference>
<dbReference type="InterPro" id="IPR022085">
    <property type="entry name" value="OpdG"/>
</dbReference>
<sequence length="296" mass="32878">MGREDFYKKVLDSEEFKLLDKLANQADATPEGAVQQVADMAMAAHATHSDDVHRGAGFVDYNVSLALLELVQRLEPAKHCKLVDFVSDLQKQTGTDPSTGESLKIQGETLFTDLPSLGYTELETWCEFGGDPRNDPCDPNMKPEQQQRWVKLNAFTAQLTQAAEVQHTSPNEGYNVHPMDKSLRALWTISKALEAEKHPPETLVNTAALQAACMWFVYAADRLWANVQNGRTYPESAGAGSPNPKYAGKGWNGFVRERWDVWEQGLRDANHACTDEGAKKLIEDALTHMEQAMAGK</sequence>
<comment type="caution">
    <text evidence="1">The sequence shown here is derived from an EMBL/GenBank/DDBJ whole genome shotgun (WGS) entry which is preliminary data.</text>
</comment>
<dbReference type="GeneID" id="63778959"/>
<accession>A0A1Y2DQD3</accession>
<dbReference type="OrthoDB" id="3350591at2759"/>
<dbReference type="AlphaFoldDB" id="A0A1Y2DQD3"/>
<proteinExistence type="predicted"/>
<evidence type="ECO:0000313" key="2">
    <source>
        <dbReference type="Proteomes" id="UP000193689"/>
    </source>
</evidence>
<dbReference type="Pfam" id="PF12311">
    <property type="entry name" value="DUF3632"/>
    <property type="match status" value="1"/>
</dbReference>
<dbReference type="InterPro" id="IPR053204">
    <property type="entry name" value="Oxopyrrolidines_Biosynth-assoc"/>
</dbReference>
<keyword evidence="2" id="KW-1185">Reference proteome</keyword>
<dbReference type="PANTHER" id="PTHR38797:SF6">
    <property type="match status" value="1"/>
</dbReference>
<dbReference type="STRING" id="1141098.A0A1Y2DQD3"/>
<organism evidence="1 2">
    <name type="scientific">Pseudomassariella vexata</name>
    <dbReference type="NCBI Taxonomy" id="1141098"/>
    <lineage>
        <taxon>Eukaryota</taxon>
        <taxon>Fungi</taxon>
        <taxon>Dikarya</taxon>
        <taxon>Ascomycota</taxon>
        <taxon>Pezizomycotina</taxon>
        <taxon>Sordariomycetes</taxon>
        <taxon>Xylariomycetidae</taxon>
        <taxon>Amphisphaeriales</taxon>
        <taxon>Pseudomassariaceae</taxon>
        <taxon>Pseudomassariella</taxon>
    </lineage>
</organism>
<dbReference type="InParanoid" id="A0A1Y2DQD3"/>
<evidence type="ECO:0000313" key="1">
    <source>
        <dbReference type="EMBL" id="ORY61460.1"/>
    </source>
</evidence>
<reference evidence="1 2" key="1">
    <citation type="submission" date="2016-07" db="EMBL/GenBank/DDBJ databases">
        <title>Pervasive Adenine N6-methylation of Active Genes in Fungi.</title>
        <authorList>
            <consortium name="DOE Joint Genome Institute"/>
            <person name="Mondo S.J."/>
            <person name="Dannebaum R.O."/>
            <person name="Kuo R.C."/>
            <person name="Labutti K."/>
            <person name="Haridas S."/>
            <person name="Kuo A."/>
            <person name="Salamov A."/>
            <person name="Ahrendt S.R."/>
            <person name="Lipzen A."/>
            <person name="Sullivan W."/>
            <person name="Andreopoulos W.B."/>
            <person name="Clum A."/>
            <person name="Lindquist E."/>
            <person name="Daum C."/>
            <person name="Ramamoorthy G.K."/>
            <person name="Gryganskyi A."/>
            <person name="Culley D."/>
            <person name="Magnuson J.K."/>
            <person name="James T.Y."/>
            <person name="O'Malley M.A."/>
            <person name="Stajich J.E."/>
            <person name="Spatafora J.W."/>
            <person name="Visel A."/>
            <person name="Grigoriev I.V."/>
        </authorList>
    </citation>
    <scope>NUCLEOTIDE SEQUENCE [LARGE SCALE GENOMIC DNA]</scope>
    <source>
        <strain evidence="1 2">CBS 129021</strain>
    </source>
</reference>
<dbReference type="PANTHER" id="PTHR38797">
    <property type="entry name" value="NUCLEAR PORE COMPLEX PROTEIN NUP85-RELATED"/>
    <property type="match status" value="1"/>
</dbReference>
<gene>
    <name evidence="1" type="ORF">BCR38DRAFT_467420</name>
</gene>
<dbReference type="Proteomes" id="UP000193689">
    <property type="component" value="Unassembled WGS sequence"/>
</dbReference>